<dbReference type="SUPFAM" id="SSF82771">
    <property type="entry name" value="GIY-YIG endonuclease"/>
    <property type="match status" value="1"/>
</dbReference>
<keyword evidence="1" id="KW-0963">Cytoplasm</keyword>
<feature type="non-terminal residue" evidence="7">
    <location>
        <position position="181"/>
    </location>
</feature>
<sequence length="181" mass="21600">MDITSKIKKLPTDPGVYLFKNKQDNLIYIGKAKNLRNRVRSYFQKNKYQTPKNQSMIKRISDLEWIVVSSEVEALFTEANLIKQHKPKYNIDLKDDKSYPFIRITNEPYPQVFLTRDIVQDGSKYFGPYTDIRYLRQILKMLHKIYQIRSCSFFMDDEIVRKQKISLCLDYHIKKCEGPCQ</sequence>
<dbReference type="Pfam" id="PF01541">
    <property type="entry name" value="GIY-YIG"/>
    <property type="match status" value="1"/>
</dbReference>
<evidence type="ECO:0000256" key="1">
    <source>
        <dbReference type="ARBA" id="ARBA00022490"/>
    </source>
</evidence>
<protein>
    <recommendedName>
        <fullName evidence="6">GIY-YIG domain-containing protein</fullName>
    </recommendedName>
</protein>
<feature type="domain" description="GIY-YIG" evidence="6">
    <location>
        <begin position="12"/>
        <end position="91"/>
    </location>
</feature>
<gene>
    <name evidence="7" type="ORF">METZ01_LOCUS148053</name>
</gene>
<dbReference type="SMART" id="SM00465">
    <property type="entry name" value="GIYc"/>
    <property type="match status" value="1"/>
</dbReference>
<keyword evidence="2" id="KW-0227">DNA damage</keyword>
<evidence type="ECO:0000259" key="6">
    <source>
        <dbReference type="PROSITE" id="PS50164"/>
    </source>
</evidence>
<dbReference type="PROSITE" id="PS50164">
    <property type="entry name" value="GIY_YIG"/>
    <property type="match status" value="1"/>
</dbReference>
<dbReference type="InterPro" id="IPR047296">
    <property type="entry name" value="GIY-YIG_UvrC_Cho"/>
</dbReference>
<evidence type="ECO:0000313" key="7">
    <source>
        <dbReference type="EMBL" id="SVA95199.1"/>
    </source>
</evidence>
<dbReference type="CDD" id="cd10434">
    <property type="entry name" value="GIY-YIG_UvrC_Cho"/>
    <property type="match status" value="1"/>
</dbReference>
<dbReference type="InterPro" id="IPR050066">
    <property type="entry name" value="UvrABC_protein_C"/>
</dbReference>
<dbReference type="GO" id="GO:0004518">
    <property type="term" value="F:nuclease activity"/>
    <property type="evidence" value="ECO:0007669"/>
    <property type="project" value="UniProtKB-KW"/>
</dbReference>
<evidence type="ECO:0000256" key="4">
    <source>
        <dbReference type="ARBA" id="ARBA00022881"/>
    </source>
</evidence>
<proteinExistence type="predicted"/>
<dbReference type="FunFam" id="3.40.1440.10:FF:000001">
    <property type="entry name" value="UvrABC system protein C"/>
    <property type="match status" value="1"/>
</dbReference>
<dbReference type="InterPro" id="IPR000305">
    <property type="entry name" value="GIY-YIG_endonuc"/>
</dbReference>
<reference evidence="7" key="1">
    <citation type="submission" date="2018-05" db="EMBL/GenBank/DDBJ databases">
        <authorList>
            <person name="Lanie J.A."/>
            <person name="Ng W.-L."/>
            <person name="Kazmierczak K.M."/>
            <person name="Andrzejewski T.M."/>
            <person name="Davidsen T.M."/>
            <person name="Wayne K.J."/>
            <person name="Tettelin H."/>
            <person name="Glass J.I."/>
            <person name="Rusch D."/>
            <person name="Podicherti R."/>
            <person name="Tsui H.-C.T."/>
            <person name="Winkler M.E."/>
        </authorList>
    </citation>
    <scope>NUCLEOTIDE SEQUENCE</scope>
</reference>
<dbReference type="GO" id="GO:0006289">
    <property type="term" value="P:nucleotide-excision repair"/>
    <property type="evidence" value="ECO:0007669"/>
    <property type="project" value="InterPro"/>
</dbReference>
<keyword evidence="3" id="KW-0228">DNA excision</keyword>
<dbReference type="Gene3D" id="3.40.1440.10">
    <property type="entry name" value="GIY-YIG endonuclease"/>
    <property type="match status" value="1"/>
</dbReference>
<dbReference type="PANTHER" id="PTHR30562">
    <property type="entry name" value="UVRC/OXIDOREDUCTASE"/>
    <property type="match status" value="1"/>
</dbReference>
<keyword evidence="5" id="KW-0234">DNA repair</keyword>
<organism evidence="7">
    <name type="scientific">marine metagenome</name>
    <dbReference type="NCBI Taxonomy" id="408172"/>
    <lineage>
        <taxon>unclassified sequences</taxon>
        <taxon>metagenomes</taxon>
        <taxon>ecological metagenomes</taxon>
    </lineage>
</organism>
<dbReference type="GO" id="GO:0009380">
    <property type="term" value="C:excinuclease repair complex"/>
    <property type="evidence" value="ECO:0007669"/>
    <property type="project" value="TreeGrafter"/>
</dbReference>
<evidence type="ECO:0000256" key="2">
    <source>
        <dbReference type="ARBA" id="ARBA00022763"/>
    </source>
</evidence>
<name>A0A382A1A9_9ZZZZ</name>
<dbReference type="InterPro" id="IPR035901">
    <property type="entry name" value="GIY-YIG_endonuc_sf"/>
</dbReference>
<keyword evidence="4" id="KW-0267">Excision nuclease</keyword>
<dbReference type="PANTHER" id="PTHR30562:SF1">
    <property type="entry name" value="UVRABC SYSTEM PROTEIN C"/>
    <property type="match status" value="1"/>
</dbReference>
<dbReference type="EMBL" id="UINC01023471">
    <property type="protein sequence ID" value="SVA95199.1"/>
    <property type="molecule type" value="Genomic_DNA"/>
</dbReference>
<evidence type="ECO:0000256" key="5">
    <source>
        <dbReference type="ARBA" id="ARBA00023204"/>
    </source>
</evidence>
<dbReference type="AlphaFoldDB" id="A0A382A1A9"/>
<accession>A0A382A1A9</accession>
<evidence type="ECO:0000256" key="3">
    <source>
        <dbReference type="ARBA" id="ARBA00022769"/>
    </source>
</evidence>